<dbReference type="InterPro" id="IPR011042">
    <property type="entry name" value="6-blade_b-propeller_TolB-like"/>
</dbReference>
<keyword evidence="3" id="KW-0325">Glycoprotein</keyword>
<dbReference type="EMBL" id="KZ308746">
    <property type="protein sequence ID" value="KAG8233760.1"/>
    <property type="molecule type" value="Genomic_DNA"/>
</dbReference>
<dbReference type="Proteomes" id="UP000792457">
    <property type="component" value="Unassembled WGS sequence"/>
</dbReference>
<keyword evidence="4" id="KW-0472">Membrane</keyword>
<dbReference type="Gene3D" id="2.120.10.30">
    <property type="entry name" value="TolB, C-terminal domain"/>
    <property type="match status" value="1"/>
</dbReference>
<dbReference type="GO" id="GO:0012505">
    <property type="term" value="C:endomembrane system"/>
    <property type="evidence" value="ECO:0007669"/>
    <property type="project" value="TreeGrafter"/>
</dbReference>
<dbReference type="PANTHER" id="PTHR10426">
    <property type="entry name" value="STRICTOSIDINE SYNTHASE-RELATED"/>
    <property type="match status" value="1"/>
</dbReference>
<dbReference type="SUPFAM" id="SSF63829">
    <property type="entry name" value="Calcium-dependent phosphotriesterase"/>
    <property type="match status" value="1"/>
</dbReference>
<dbReference type="PANTHER" id="PTHR10426:SF88">
    <property type="entry name" value="ADIPOCYTE PLASMA MEMBRANE-ASSOCIATED PROTEIN HEMOMUCIN-RELATED"/>
    <property type="match status" value="1"/>
</dbReference>
<evidence type="ECO:0000256" key="3">
    <source>
        <dbReference type="ARBA" id="ARBA00023180"/>
    </source>
</evidence>
<dbReference type="OrthoDB" id="5307922at2759"/>
<protein>
    <recommendedName>
        <fullName evidence="5">Strictosidine synthase conserved region domain-containing protein</fullName>
    </recommendedName>
</protein>
<dbReference type="Pfam" id="PF20067">
    <property type="entry name" value="SSL_N"/>
    <property type="match status" value="1"/>
</dbReference>
<evidence type="ECO:0000313" key="6">
    <source>
        <dbReference type="EMBL" id="KAG8233760.1"/>
    </source>
</evidence>
<dbReference type="GO" id="GO:0016787">
    <property type="term" value="F:hydrolase activity"/>
    <property type="evidence" value="ECO:0007669"/>
    <property type="project" value="TreeGrafter"/>
</dbReference>
<evidence type="ECO:0000256" key="2">
    <source>
        <dbReference type="ARBA" id="ARBA00022553"/>
    </source>
</evidence>
<evidence type="ECO:0000259" key="5">
    <source>
        <dbReference type="Pfam" id="PF03088"/>
    </source>
</evidence>
<feature type="domain" description="Strictosidine synthase conserved region" evidence="5">
    <location>
        <begin position="167"/>
        <end position="253"/>
    </location>
</feature>
<evidence type="ECO:0000256" key="4">
    <source>
        <dbReference type="SAM" id="Phobius"/>
    </source>
</evidence>
<accession>A0A8K0KHF8</accession>
<dbReference type="InterPro" id="IPR018119">
    <property type="entry name" value="Strictosidine_synth_cons-reg"/>
</dbReference>
<evidence type="ECO:0000256" key="1">
    <source>
        <dbReference type="ARBA" id="ARBA00009191"/>
    </source>
</evidence>
<organism evidence="6 7">
    <name type="scientific">Ladona fulva</name>
    <name type="common">Scarce chaser dragonfly</name>
    <name type="synonym">Libellula fulva</name>
    <dbReference type="NCBI Taxonomy" id="123851"/>
    <lineage>
        <taxon>Eukaryota</taxon>
        <taxon>Metazoa</taxon>
        <taxon>Ecdysozoa</taxon>
        <taxon>Arthropoda</taxon>
        <taxon>Hexapoda</taxon>
        <taxon>Insecta</taxon>
        <taxon>Pterygota</taxon>
        <taxon>Palaeoptera</taxon>
        <taxon>Odonata</taxon>
        <taxon>Epiprocta</taxon>
        <taxon>Anisoptera</taxon>
        <taxon>Libelluloidea</taxon>
        <taxon>Libellulidae</taxon>
        <taxon>Ladona</taxon>
    </lineage>
</organism>
<evidence type="ECO:0000313" key="7">
    <source>
        <dbReference type="Proteomes" id="UP000792457"/>
    </source>
</evidence>
<keyword evidence="2" id="KW-0597">Phosphoprotein</keyword>
<dbReference type="Pfam" id="PF03088">
    <property type="entry name" value="Str_synth"/>
    <property type="match status" value="1"/>
</dbReference>
<feature type="transmembrane region" description="Helical" evidence="4">
    <location>
        <begin position="12"/>
        <end position="29"/>
    </location>
</feature>
<comment type="similarity">
    <text evidence="1">Belongs to the strictosidine synthase family.</text>
</comment>
<name>A0A8K0KHF8_LADFU</name>
<keyword evidence="7" id="KW-1185">Reference proteome</keyword>
<keyword evidence="4" id="KW-1133">Transmembrane helix</keyword>
<reference evidence="6" key="1">
    <citation type="submission" date="2013-04" db="EMBL/GenBank/DDBJ databases">
        <authorList>
            <person name="Qu J."/>
            <person name="Murali S.C."/>
            <person name="Bandaranaike D."/>
            <person name="Bellair M."/>
            <person name="Blankenburg K."/>
            <person name="Chao H."/>
            <person name="Dinh H."/>
            <person name="Doddapaneni H."/>
            <person name="Downs B."/>
            <person name="Dugan-Rocha S."/>
            <person name="Elkadiri S."/>
            <person name="Gnanaolivu R.D."/>
            <person name="Hernandez B."/>
            <person name="Javaid M."/>
            <person name="Jayaseelan J.C."/>
            <person name="Lee S."/>
            <person name="Li M."/>
            <person name="Ming W."/>
            <person name="Munidasa M."/>
            <person name="Muniz J."/>
            <person name="Nguyen L."/>
            <person name="Ongeri F."/>
            <person name="Osuji N."/>
            <person name="Pu L.-L."/>
            <person name="Puazo M."/>
            <person name="Qu C."/>
            <person name="Quiroz J."/>
            <person name="Raj R."/>
            <person name="Weissenberger G."/>
            <person name="Xin Y."/>
            <person name="Zou X."/>
            <person name="Han Y."/>
            <person name="Richards S."/>
            <person name="Worley K."/>
            <person name="Muzny D."/>
            <person name="Gibbs R."/>
        </authorList>
    </citation>
    <scope>NUCLEOTIDE SEQUENCE</scope>
    <source>
        <strain evidence="6">Sampled in the wild</strain>
    </source>
</reference>
<sequence>MAGKLRSVFRHIVEAVIVFLLIVYIPALPPDLEFSQVRYKAPMALEGPLAPNRVLDKGEHLFEGKIKGPESIAIFGGEIYTGIHGGEIIKISNDKYEPVVKLGKTCDGVVEEEKCGRPLGLRFDSKGDLFVADAYYGLFKVDVKKRAFTQLVSMDEPISGKKPKFPNSIDIAKDGKVYWTDSSTEVDLQNGVFALLGDRSGRLIKYDPVSKTNEVLLDKIRFANGVCLSPDEDYVLVSETMGYRILRYYLKGPKAGRSDVFLDGLPGVPDNIKPNGEGGFLITLITQRDKGQFDLVAFLGKYPIIQKFFARMLMLIEMTFSSVEMIMPNAYTKKAVHWIGNFESIQFMIPSGARALDVDSKGKIIGSLHCSDGSLTSISEVVFHDRTYYLGSPYNTYLGRVKTRIPIHIKMADLPGGVEKS</sequence>
<keyword evidence="4" id="KW-0812">Transmembrane</keyword>
<comment type="caution">
    <text evidence="6">The sequence shown here is derived from an EMBL/GenBank/DDBJ whole genome shotgun (WGS) entry which is preliminary data.</text>
</comment>
<proteinExistence type="inferred from homology"/>
<dbReference type="AlphaFoldDB" id="A0A8K0KHF8"/>
<reference evidence="6" key="2">
    <citation type="submission" date="2017-10" db="EMBL/GenBank/DDBJ databases">
        <title>Ladona fulva Genome sequencing and assembly.</title>
        <authorList>
            <person name="Murali S."/>
            <person name="Richards S."/>
            <person name="Bandaranaike D."/>
            <person name="Bellair M."/>
            <person name="Blankenburg K."/>
            <person name="Chao H."/>
            <person name="Dinh H."/>
            <person name="Doddapaneni H."/>
            <person name="Dugan-Rocha S."/>
            <person name="Elkadiri S."/>
            <person name="Gnanaolivu R."/>
            <person name="Hernandez B."/>
            <person name="Skinner E."/>
            <person name="Javaid M."/>
            <person name="Lee S."/>
            <person name="Li M."/>
            <person name="Ming W."/>
            <person name="Munidasa M."/>
            <person name="Muniz J."/>
            <person name="Nguyen L."/>
            <person name="Hughes D."/>
            <person name="Osuji N."/>
            <person name="Pu L.-L."/>
            <person name="Puazo M."/>
            <person name="Qu C."/>
            <person name="Quiroz J."/>
            <person name="Raj R."/>
            <person name="Weissenberger G."/>
            <person name="Xin Y."/>
            <person name="Zou X."/>
            <person name="Han Y."/>
            <person name="Worley K."/>
            <person name="Muzny D."/>
            <person name="Gibbs R."/>
        </authorList>
    </citation>
    <scope>NUCLEOTIDE SEQUENCE</scope>
    <source>
        <strain evidence="6">Sampled in the wild</strain>
    </source>
</reference>
<gene>
    <name evidence="6" type="ORF">J437_LFUL003831</name>
</gene>